<feature type="compositionally biased region" description="Low complexity" evidence="1">
    <location>
        <begin position="130"/>
        <end position="150"/>
    </location>
</feature>
<proteinExistence type="predicted"/>
<accession>A0A1I8AST5</accession>
<feature type="region of interest" description="Disordered" evidence="1">
    <location>
        <begin position="210"/>
        <end position="237"/>
    </location>
</feature>
<feature type="compositionally biased region" description="Basic and acidic residues" evidence="1">
    <location>
        <begin position="30"/>
        <end position="42"/>
    </location>
</feature>
<dbReference type="AlphaFoldDB" id="A0A1I8AST5"/>
<organism evidence="2 3">
    <name type="scientific">Steinernema glaseri</name>
    <dbReference type="NCBI Taxonomy" id="37863"/>
    <lineage>
        <taxon>Eukaryota</taxon>
        <taxon>Metazoa</taxon>
        <taxon>Ecdysozoa</taxon>
        <taxon>Nematoda</taxon>
        <taxon>Chromadorea</taxon>
        <taxon>Rhabditida</taxon>
        <taxon>Tylenchina</taxon>
        <taxon>Panagrolaimomorpha</taxon>
        <taxon>Strongyloidoidea</taxon>
        <taxon>Steinernematidae</taxon>
        <taxon>Steinernema</taxon>
    </lineage>
</organism>
<sequence>MVDRRRGTRTQADAQVAEHQHRPWHARAGGQEHPHQRGDEHQHHHLGLEALPWVLSQIMHHAHRAQRRQAPALADPARLGLRGQARAVVDQHQRQQQRRATGVVRHRHRQRQPERHIADAQPHLHRQRQQHQPGQAPQTDSVQLPGQGQQHQRDQQRPQAVGDMDGGARLAVELSAQVVGADVLGEVKAVGKIRLGPPLAVTGRQVDAGHRGIVGAHPAAQGDLPDHQQQRQCRQAP</sequence>
<evidence type="ECO:0000256" key="1">
    <source>
        <dbReference type="SAM" id="MobiDB-lite"/>
    </source>
</evidence>
<dbReference type="WBParaSite" id="L893_g9106.t1">
    <property type="protein sequence ID" value="L893_g9106.t1"/>
    <property type="gene ID" value="L893_g9106"/>
</dbReference>
<feature type="region of interest" description="Disordered" evidence="1">
    <location>
        <begin position="1"/>
        <end position="43"/>
    </location>
</feature>
<evidence type="ECO:0000313" key="2">
    <source>
        <dbReference type="Proteomes" id="UP000095287"/>
    </source>
</evidence>
<evidence type="ECO:0000313" key="3">
    <source>
        <dbReference type="WBParaSite" id="L893_g9106.t1"/>
    </source>
</evidence>
<protein>
    <submittedName>
        <fullName evidence="3">LigA</fullName>
    </submittedName>
</protein>
<name>A0A1I8AST5_9BILA</name>
<reference evidence="3" key="1">
    <citation type="submission" date="2016-11" db="UniProtKB">
        <authorList>
            <consortium name="WormBaseParasite"/>
        </authorList>
    </citation>
    <scope>IDENTIFICATION</scope>
</reference>
<dbReference type="Proteomes" id="UP000095287">
    <property type="component" value="Unplaced"/>
</dbReference>
<keyword evidence="2" id="KW-1185">Reference proteome</keyword>
<feature type="region of interest" description="Disordered" evidence="1">
    <location>
        <begin position="84"/>
        <end position="163"/>
    </location>
</feature>